<name>A0AAV5B6U5_9ACTN</name>
<dbReference type="InterPro" id="IPR003473">
    <property type="entry name" value="NadA"/>
</dbReference>
<dbReference type="GO" id="GO:0005829">
    <property type="term" value="C:cytosol"/>
    <property type="evidence" value="ECO:0007669"/>
    <property type="project" value="TreeGrafter"/>
</dbReference>
<dbReference type="EMBL" id="BQKC01000001">
    <property type="protein sequence ID" value="GJM56065.1"/>
    <property type="molecule type" value="Genomic_DNA"/>
</dbReference>
<evidence type="ECO:0000256" key="6">
    <source>
        <dbReference type="ARBA" id="ARBA00022679"/>
    </source>
</evidence>
<keyword evidence="8" id="KW-0408">Iron</keyword>
<dbReference type="PANTHER" id="PTHR30573">
    <property type="entry name" value="QUINOLINATE SYNTHETASE A"/>
    <property type="match status" value="1"/>
</dbReference>
<evidence type="ECO:0000256" key="4">
    <source>
        <dbReference type="ARBA" id="ARBA00022485"/>
    </source>
</evidence>
<evidence type="ECO:0000313" key="12">
    <source>
        <dbReference type="Proteomes" id="UP001055025"/>
    </source>
</evidence>
<dbReference type="GO" id="GO:0008987">
    <property type="term" value="F:quinolinate synthetase A activity"/>
    <property type="evidence" value="ECO:0007669"/>
    <property type="project" value="UniProtKB-UniRule"/>
</dbReference>
<dbReference type="AlphaFoldDB" id="A0AAV5B6U5"/>
<reference evidence="11" key="1">
    <citation type="journal article" date="2022" name="Int. J. Syst. Evol. Microbiol.">
        <title>Granulimonas faecalis gen. nov., sp. nov., and Leptogranulimonas caecicola gen. nov., sp. nov., novel lactate-producing Atopobiaceae bacteria isolated from mouse intestines, and an emended description of the family Atopobiaceae.</title>
        <authorList>
            <person name="Morinaga K."/>
            <person name="Kusada H."/>
            <person name="Sakamoto S."/>
            <person name="Murakami T."/>
            <person name="Toyoda A."/>
            <person name="Mori H."/>
            <person name="Meng X.Y."/>
            <person name="Takashino M."/>
            <person name="Murotomi K."/>
            <person name="Tamaki H."/>
        </authorList>
    </citation>
    <scope>NUCLEOTIDE SEQUENCE</scope>
    <source>
        <strain evidence="11">OPF53</strain>
    </source>
</reference>
<gene>
    <name evidence="11" type="primary">nadA</name>
    <name evidence="11" type="ORF">ATOP_17200</name>
</gene>
<comment type="pathway">
    <text evidence="2">Cofactor biosynthesis; NAD(+) biosynthesis; quinolinate from iminoaspartate: step 1/1.</text>
</comment>
<proteinExistence type="predicted"/>
<keyword evidence="7" id="KW-0479">Metal-binding</keyword>
<evidence type="ECO:0000256" key="1">
    <source>
        <dbReference type="ARBA" id="ARBA00001966"/>
    </source>
</evidence>
<dbReference type="GO" id="GO:0046872">
    <property type="term" value="F:metal ion binding"/>
    <property type="evidence" value="ECO:0007669"/>
    <property type="project" value="UniProtKB-KW"/>
</dbReference>
<dbReference type="GO" id="GO:0051539">
    <property type="term" value="F:4 iron, 4 sulfur cluster binding"/>
    <property type="evidence" value="ECO:0007669"/>
    <property type="project" value="UniProtKB-KW"/>
</dbReference>
<keyword evidence="6" id="KW-0808">Transferase</keyword>
<evidence type="ECO:0000256" key="9">
    <source>
        <dbReference type="ARBA" id="ARBA00023014"/>
    </source>
</evidence>
<comment type="caution">
    <text evidence="11">The sequence shown here is derived from an EMBL/GenBank/DDBJ whole genome shotgun (WGS) entry which is preliminary data.</text>
</comment>
<keyword evidence="12" id="KW-1185">Reference proteome</keyword>
<keyword evidence="4" id="KW-0004">4Fe-4S</keyword>
<organism evidence="11 12">
    <name type="scientific">Granulimonas faecalis</name>
    <dbReference type="NCBI Taxonomy" id="2894155"/>
    <lineage>
        <taxon>Bacteria</taxon>
        <taxon>Bacillati</taxon>
        <taxon>Actinomycetota</taxon>
        <taxon>Coriobacteriia</taxon>
        <taxon>Coriobacteriales</taxon>
        <taxon>Kribbibacteriaceae</taxon>
        <taxon>Granulimonas</taxon>
    </lineage>
</organism>
<dbReference type="EC" id="2.5.1.72" evidence="3 10"/>
<evidence type="ECO:0000313" key="11">
    <source>
        <dbReference type="EMBL" id="GJM56065.1"/>
    </source>
</evidence>
<sequence length="310" mass="32611">MGQDTREAAMRLKREHDAVVLAHYYVPAKTQELADFVGDSFALARIATTCDASTVVMAGVRFMGESVKLLNPGRRVLLPEPRADCPMAHMADPAFVARCRAEEDDIAVVCYVNSTAELKALSDVCVTSSNAVAVVRALPQRSVLFIPDENLGRFVAEQVPEKRVILNPGCCPIHRDISPASVTAAKERHPGAVVLAHPECSSAVLAMADVAGSTAEIIGAIEASDATDFVVCTVNGVGHEIARRCEGKGKRVHFPSPAPCCPDMAAITPEKVIACLETGSGEVALPSCAEAARAPLEAMLELAAAGGGNR</sequence>
<dbReference type="Gene3D" id="3.40.50.10800">
    <property type="entry name" value="NadA-like"/>
    <property type="match status" value="3"/>
</dbReference>
<dbReference type="SUPFAM" id="SSF142754">
    <property type="entry name" value="NadA-like"/>
    <property type="match status" value="1"/>
</dbReference>
<keyword evidence="5" id="KW-0662">Pyridine nucleotide biosynthesis</keyword>
<evidence type="ECO:0000256" key="8">
    <source>
        <dbReference type="ARBA" id="ARBA00023004"/>
    </source>
</evidence>
<evidence type="ECO:0000256" key="2">
    <source>
        <dbReference type="ARBA" id="ARBA00005065"/>
    </source>
</evidence>
<evidence type="ECO:0000256" key="5">
    <source>
        <dbReference type="ARBA" id="ARBA00022642"/>
    </source>
</evidence>
<keyword evidence="9" id="KW-0411">Iron-sulfur</keyword>
<evidence type="ECO:0000256" key="10">
    <source>
        <dbReference type="NCBIfam" id="TIGR00550"/>
    </source>
</evidence>
<dbReference type="GO" id="GO:0034628">
    <property type="term" value="P:'de novo' NAD+ biosynthetic process from L-aspartate"/>
    <property type="evidence" value="ECO:0007669"/>
    <property type="project" value="TreeGrafter"/>
</dbReference>
<dbReference type="InterPro" id="IPR036094">
    <property type="entry name" value="NadA_sf"/>
</dbReference>
<comment type="cofactor">
    <cofactor evidence="1">
        <name>[4Fe-4S] cluster</name>
        <dbReference type="ChEBI" id="CHEBI:49883"/>
    </cofactor>
</comment>
<dbReference type="Proteomes" id="UP001055025">
    <property type="component" value="Unassembled WGS sequence"/>
</dbReference>
<dbReference type="RefSeq" id="WP_135978399.1">
    <property type="nucleotide sequence ID" value="NZ_BQKC01000001.1"/>
</dbReference>
<evidence type="ECO:0000256" key="7">
    <source>
        <dbReference type="ARBA" id="ARBA00022723"/>
    </source>
</evidence>
<dbReference type="Pfam" id="PF02445">
    <property type="entry name" value="NadA"/>
    <property type="match status" value="1"/>
</dbReference>
<dbReference type="NCBIfam" id="TIGR00550">
    <property type="entry name" value="nadA"/>
    <property type="match status" value="1"/>
</dbReference>
<accession>A0AAV5B6U5</accession>
<protein>
    <recommendedName>
        <fullName evidence="3 10">Quinolinate synthase</fullName>
        <ecNumber evidence="3 10">2.5.1.72</ecNumber>
    </recommendedName>
</protein>
<dbReference type="NCBIfam" id="NF006878">
    <property type="entry name" value="PRK09375.1-2"/>
    <property type="match status" value="1"/>
</dbReference>
<dbReference type="PANTHER" id="PTHR30573:SF0">
    <property type="entry name" value="QUINOLINATE SYNTHASE, CHLOROPLASTIC"/>
    <property type="match status" value="1"/>
</dbReference>
<evidence type="ECO:0000256" key="3">
    <source>
        <dbReference type="ARBA" id="ARBA00012669"/>
    </source>
</evidence>